<dbReference type="SUPFAM" id="SSF52972">
    <property type="entry name" value="ITPase-like"/>
    <property type="match status" value="1"/>
</dbReference>
<dbReference type="GO" id="GO:0005737">
    <property type="term" value="C:cytoplasm"/>
    <property type="evidence" value="ECO:0007669"/>
    <property type="project" value="UniProtKB-SubCell"/>
</dbReference>
<organism evidence="5 6">
    <name type="scientific">Candidatus Thermochlorobacter aerophilus</name>
    <dbReference type="NCBI Taxonomy" id="1868324"/>
    <lineage>
        <taxon>Bacteria</taxon>
        <taxon>Pseudomonadati</taxon>
        <taxon>Chlorobiota</taxon>
        <taxon>Chlorobiia</taxon>
        <taxon>Chlorobiales</taxon>
        <taxon>Candidatus Thermochlorobacteriaceae</taxon>
        <taxon>Candidatus Thermochlorobacter</taxon>
    </lineage>
</organism>
<keyword evidence="4" id="KW-0963">Cytoplasm</keyword>
<evidence type="ECO:0000313" key="6">
    <source>
        <dbReference type="Proteomes" id="UP000266389"/>
    </source>
</evidence>
<proteinExistence type="inferred from homology"/>
<dbReference type="CDD" id="cd00555">
    <property type="entry name" value="Maf"/>
    <property type="match status" value="1"/>
</dbReference>
<comment type="caution">
    <text evidence="4">Lacks conserved residue(s) required for the propagation of feature annotation.</text>
</comment>
<feature type="site" description="Important for substrate specificity" evidence="4">
    <location>
        <position position="73"/>
    </location>
</feature>
<keyword evidence="3 4" id="KW-0546">Nucleotide metabolism</keyword>
<feature type="site" description="Important for substrate specificity" evidence="4">
    <location>
        <position position="155"/>
    </location>
</feature>
<evidence type="ECO:0000256" key="3">
    <source>
        <dbReference type="ARBA" id="ARBA00023080"/>
    </source>
</evidence>
<dbReference type="HAMAP" id="MF_00528">
    <property type="entry name" value="Maf"/>
    <property type="match status" value="1"/>
</dbReference>
<dbReference type="GO" id="GO:0036221">
    <property type="term" value="F:UTP diphosphatase activity"/>
    <property type="evidence" value="ECO:0007669"/>
    <property type="project" value="RHEA"/>
</dbReference>
<keyword evidence="2 4" id="KW-0378">Hydrolase</keyword>
<dbReference type="AlphaFoldDB" id="A0A395LUY4"/>
<dbReference type="EMBL" id="PHFL01000080">
    <property type="protein sequence ID" value="RFM22722.1"/>
    <property type="molecule type" value="Genomic_DNA"/>
</dbReference>
<dbReference type="InterPro" id="IPR003697">
    <property type="entry name" value="Maf-like"/>
</dbReference>
<gene>
    <name evidence="5" type="primary">maf</name>
    <name evidence="5" type="ORF">D0433_14745</name>
</gene>
<dbReference type="GO" id="GO:0036218">
    <property type="term" value="F:dTTP diphosphatase activity"/>
    <property type="evidence" value="ECO:0007669"/>
    <property type="project" value="RHEA"/>
</dbReference>
<comment type="caution">
    <text evidence="5">The sequence shown here is derived from an EMBL/GenBank/DDBJ whole genome shotgun (WGS) entry which is preliminary data.</text>
</comment>
<evidence type="ECO:0000313" key="5">
    <source>
        <dbReference type="EMBL" id="RFM22722.1"/>
    </source>
</evidence>
<feature type="site" description="Important for substrate specificity" evidence="4">
    <location>
        <position position="11"/>
    </location>
</feature>
<sequence>MKLLLASKSPRRQQLLQLTRLPFEVLSVEVDESFDSRLPPAEIAMTLSERKAKFTAARYPEHAQHAVILSADTIVVIDQMILNKPANFDEAVSMLTRLQGRTHEVFTGFTLLSPDRIHCDYERTAVTFAPMTRKEIEFYVQTAQPFDKAGSYGIQDDLGACFIERIEGCYYNVVGLPLAKVYRALKSFPMLFND</sequence>
<evidence type="ECO:0000256" key="2">
    <source>
        <dbReference type="ARBA" id="ARBA00022801"/>
    </source>
</evidence>
<dbReference type="PANTHER" id="PTHR43213">
    <property type="entry name" value="BIFUNCTIONAL DTTP/UTP PYROPHOSPHATASE/METHYLTRANSFERASE PROTEIN-RELATED"/>
    <property type="match status" value="1"/>
</dbReference>
<protein>
    <recommendedName>
        <fullName evidence="4">dTTP/UTP pyrophosphatase</fullName>
        <shortName evidence="4">dTTPase/UTPase</shortName>
        <ecNumber evidence="4">3.6.1.9</ecNumber>
    </recommendedName>
    <alternativeName>
        <fullName evidence="4">Nucleoside triphosphate pyrophosphatase</fullName>
    </alternativeName>
    <alternativeName>
        <fullName evidence="4">Nucleotide pyrophosphatase</fullName>
        <shortName evidence="4">Nucleotide PPase</shortName>
    </alternativeName>
</protein>
<dbReference type="NCBIfam" id="TIGR00172">
    <property type="entry name" value="maf"/>
    <property type="match status" value="1"/>
</dbReference>
<comment type="catalytic activity">
    <reaction evidence="4">
        <text>UTP + H2O = UMP + diphosphate + H(+)</text>
        <dbReference type="Rhea" id="RHEA:29395"/>
        <dbReference type="ChEBI" id="CHEBI:15377"/>
        <dbReference type="ChEBI" id="CHEBI:15378"/>
        <dbReference type="ChEBI" id="CHEBI:33019"/>
        <dbReference type="ChEBI" id="CHEBI:46398"/>
        <dbReference type="ChEBI" id="CHEBI:57865"/>
        <dbReference type="EC" id="3.6.1.9"/>
    </reaction>
</comment>
<comment type="subcellular location">
    <subcellularLocation>
        <location evidence="4">Cytoplasm</location>
    </subcellularLocation>
</comment>
<reference evidence="5 6" key="1">
    <citation type="journal article" date="2011" name="ISME J.">
        <title>Community ecology of hot spring cyanobacterial mats: predominant populations and their functional potential.</title>
        <authorList>
            <person name="Klatt C.G."/>
            <person name="Wood J.M."/>
            <person name="Rusch D.B."/>
            <person name="Bateson M.M."/>
            <person name="Hamamura N."/>
            <person name="Heidelberg J.F."/>
            <person name="Grossman A.R."/>
            <person name="Bhaya D."/>
            <person name="Cohan F.M."/>
            <person name="Kuhl M."/>
            <person name="Bryant D.A."/>
            <person name="Ward D.M."/>
        </authorList>
    </citation>
    <scope>NUCLEOTIDE SEQUENCE [LARGE SCALE GENOMIC DNA]</scope>
    <source>
        <strain evidence="5">OS</strain>
    </source>
</reference>
<dbReference type="EC" id="3.6.1.9" evidence="4"/>
<accession>A0A395LUY4</accession>
<dbReference type="PANTHER" id="PTHR43213:SF5">
    <property type="entry name" value="BIFUNCTIONAL DTTP_UTP PYROPHOSPHATASE_METHYLTRANSFERASE PROTEIN-RELATED"/>
    <property type="match status" value="1"/>
</dbReference>
<dbReference type="PIRSF" id="PIRSF006305">
    <property type="entry name" value="Maf"/>
    <property type="match status" value="1"/>
</dbReference>
<comment type="similarity">
    <text evidence="4">Belongs to the Maf family. YhdE subfamily.</text>
</comment>
<dbReference type="Proteomes" id="UP000266389">
    <property type="component" value="Unassembled WGS sequence"/>
</dbReference>
<comment type="function">
    <text evidence="4">Nucleoside triphosphate pyrophosphatase that hydrolyzes dTTP and UTP. May have a dual role in cell division arrest and in preventing the incorporation of modified nucleotides into cellular nucleic acids.</text>
</comment>
<name>A0A395LUY4_9BACT</name>
<comment type="cofactor">
    <cofactor evidence="1 4">
        <name>a divalent metal cation</name>
        <dbReference type="ChEBI" id="CHEBI:60240"/>
    </cofactor>
</comment>
<evidence type="ECO:0000256" key="4">
    <source>
        <dbReference type="HAMAP-Rule" id="MF_00528"/>
    </source>
</evidence>
<feature type="active site" description="Proton acceptor" evidence="4">
    <location>
        <position position="72"/>
    </location>
</feature>
<dbReference type="Gene3D" id="3.90.950.10">
    <property type="match status" value="1"/>
</dbReference>
<comment type="catalytic activity">
    <reaction evidence="4">
        <text>dTTP + H2O = dTMP + diphosphate + H(+)</text>
        <dbReference type="Rhea" id="RHEA:28534"/>
        <dbReference type="ChEBI" id="CHEBI:15377"/>
        <dbReference type="ChEBI" id="CHEBI:15378"/>
        <dbReference type="ChEBI" id="CHEBI:33019"/>
        <dbReference type="ChEBI" id="CHEBI:37568"/>
        <dbReference type="ChEBI" id="CHEBI:63528"/>
        <dbReference type="EC" id="3.6.1.9"/>
    </reaction>
</comment>
<dbReference type="Pfam" id="PF02545">
    <property type="entry name" value="Maf"/>
    <property type="match status" value="1"/>
</dbReference>
<evidence type="ECO:0000256" key="1">
    <source>
        <dbReference type="ARBA" id="ARBA00001968"/>
    </source>
</evidence>
<dbReference type="InterPro" id="IPR029001">
    <property type="entry name" value="ITPase-like_fam"/>
</dbReference>
<dbReference type="GO" id="GO:0009117">
    <property type="term" value="P:nucleotide metabolic process"/>
    <property type="evidence" value="ECO:0007669"/>
    <property type="project" value="UniProtKB-KW"/>
</dbReference>